<evidence type="ECO:0000256" key="5">
    <source>
        <dbReference type="ARBA" id="ARBA00022692"/>
    </source>
</evidence>
<evidence type="ECO:0000256" key="4">
    <source>
        <dbReference type="ARBA" id="ARBA00022475"/>
    </source>
</evidence>
<evidence type="ECO:0000256" key="7">
    <source>
        <dbReference type="ARBA" id="ARBA00023136"/>
    </source>
</evidence>
<dbReference type="RefSeq" id="WP_202066549.1">
    <property type="nucleotide sequence ID" value="NZ_JBHTFS010000003.1"/>
</dbReference>
<feature type="transmembrane region" description="Helical" evidence="8">
    <location>
        <begin position="142"/>
        <end position="161"/>
    </location>
</feature>
<name>A0A937CZR6_9HYPH</name>
<dbReference type="Pfam" id="PF01594">
    <property type="entry name" value="AI-2E_transport"/>
    <property type="match status" value="1"/>
</dbReference>
<proteinExistence type="inferred from homology"/>
<dbReference type="GO" id="GO:0005886">
    <property type="term" value="C:plasma membrane"/>
    <property type="evidence" value="ECO:0007669"/>
    <property type="project" value="UniProtKB-SubCell"/>
</dbReference>
<comment type="caution">
    <text evidence="9">The sequence shown here is derived from an EMBL/GenBank/DDBJ whole genome shotgun (WGS) entry which is preliminary data.</text>
</comment>
<keyword evidence="3" id="KW-0813">Transport</keyword>
<keyword evidence="5 8" id="KW-0812">Transmembrane</keyword>
<gene>
    <name evidence="9" type="ORF">JKG68_32445</name>
</gene>
<comment type="similarity">
    <text evidence="2">Belongs to the autoinducer-2 exporter (AI-2E) (TC 2.A.86) family.</text>
</comment>
<feature type="transmembrane region" description="Helical" evidence="8">
    <location>
        <begin position="211"/>
        <end position="241"/>
    </location>
</feature>
<evidence type="ECO:0000256" key="1">
    <source>
        <dbReference type="ARBA" id="ARBA00004651"/>
    </source>
</evidence>
<evidence type="ECO:0000313" key="10">
    <source>
        <dbReference type="Proteomes" id="UP000605848"/>
    </source>
</evidence>
<protein>
    <submittedName>
        <fullName evidence="9">AI-2E family transporter</fullName>
    </submittedName>
</protein>
<dbReference type="AlphaFoldDB" id="A0A937CZR6"/>
<evidence type="ECO:0000256" key="6">
    <source>
        <dbReference type="ARBA" id="ARBA00022989"/>
    </source>
</evidence>
<organism evidence="9 10">
    <name type="scientific">Microvirga aerilata</name>
    <dbReference type="NCBI Taxonomy" id="670292"/>
    <lineage>
        <taxon>Bacteria</taxon>
        <taxon>Pseudomonadati</taxon>
        <taxon>Pseudomonadota</taxon>
        <taxon>Alphaproteobacteria</taxon>
        <taxon>Hyphomicrobiales</taxon>
        <taxon>Methylobacteriaceae</taxon>
        <taxon>Microvirga</taxon>
    </lineage>
</organism>
<dbReference type="EMBL" id="JAEQMY010000295">
    <property type="protein sequence ID" value="MBL0408568.1"/>
    <property type="molecule type" value="Genomic_DNA"/>
</dbReference>
<sequence>MLVQNLEQYLVRALRALDARDLLPDTPEAVAGRLITDIKDSLGVIANNVLGRTVGIIFGTFSWALTLFAVVFIAASLLANVRSFKAAYLTSVSGHYRHDAQEFWEALGHALSCYLGGLAVVLAIQGSLSAVALFLIGVPYPLALGAWMSITAVIPYLGAWIGAIPALLVAFSISPTAAVLTGVLFLAIQQLEGNVLTPRIQAQTIKVPSVLVFLGVLAGGSLAGITGVLLAVPTLATFRVISDFSRVRLRTE</sequence>
<keyword evidence="6 8" id="KW-1133">Transmembrane helix</keyword>
<comment type="subcellular location">
    <subcellularLocation>
        <location evidence="1">Cell membrane</location>
        <topology evidence="1">Multi-pass membrane protein</topology>
    </subcellularLocation>
</comment>
<keyword evidence="7 8" id="KW-0472">Membrane</keyword>
<feature type="transmembrane region" description="Helical" evidence="8">
    <location>
        <begin position="56"/>
        <end position="79"/>
    </location>
</feature>
<reference evidence="9" key="1">
    <citation type="submission" date="2021-01" db="EMBL/GenBank/DDBJ databases">
        <title>Microvirga sp.</title>
        <authorList>
            <person name="Kim M.K."/>
        </authorList>
    </citation>
    <scope>NUCLEOTIDE SEQUENCE</scope>
    <source>
        <strain evidence="9">5420S-16</strain>
    </source>
</reference>
<dbReference type="PANTHER" id="PTHR21716:SF53">
    <property type="entry name" value="PERMEASE PERM-RELATED"/>
    <property type="match status" value="1"/>
</dbReference>
<dbReference type="InterPro" id="IPR002549">
    <property type="entry name" value="AI-2E-like"/>
</dbReference>
<evidence type="ECO:0000256" key="3">
    <source>
        <dbReference type="ARBA" id="ARBA00022448"/>
    </source>
</evidence>
<dbReference type="PANTHER" id="PTHR21716">
    <property type="entry name" value="TRANSMEMBRANE PROTEIN"/>
    <property type="match status" value="1"/>
</dbReference>
<keyword evidence="4" id="KW-1003">Cell membrane</keyword>
<dbReference type="GO" id="GO:0055085">
    <property type="term" value="P:transmembrane transport"/>
    <property type="evidence" value="ECO:0007669"/>
    <property type="project" value="TreeGrafter"/>
</dbReference>
<evidence type="ECO:0000313" key="9">
    <source>
        <dbReference type="EMBL" id="MBL0408568.1"/>
    </source>
</evidence>
<feature type="transmembrane region" description="Helical" evidence="8">
    <location>
        <begin position="113"/>
        <end position="136"/>
    </location>
</feature>
<feature type="transmembrane region" description="Helical" evidence="8">
    <location>
        <begin position="168"/>
        <end position="191"/>
    </location>
</feature>
<evidence type="ECO:0000256" key="8">
    <source>
        <dbReference type="SAM" id="Phobius"/>
    </source>
</evidence>
<evidence type="ECO:0000256" key="2">
    <source>
        <dbReference type="ARBA" id="ARBA00009773"/>
    </source>
</evidence>
<dbReference type="Proteomes" id="UP000605848">
    <property type="component" value="Unassembled WGS sequence"/>
</dbReference>
<keyword evidence="10" id="KW-1185">Reference proteome</keyword>
<accession>A0A937CZR6</accession>